<comment type="caution">
    <text evidence="2">The sequence shown here is derived from an EMBL/GenBank/DDBJ whole genome shotgun (WGS) entry which is preliminary data.</text>
</comment>
<feature type="non-terminal residue" evidence="2">
    <location>
        <position position="1"/>
    </location>
</feature>
<organism evidence="2 3">
    <name type="scientific">Cryptolaemus montrouzieri</name>
    <dbReference type="NCBI Taxonomy" id="559131"/>
    <lineage>
        <taxon>Eukaryota</taxon>
        <taxon>Metazoa</taxon>
        <taxon>Ecdysozoa</taxon>
        <taxon>Arthropoda</taxon>
        <taxon>Hexapoda</taxon>
        <taxon>Insecta</taxon>
        <taxon>Pterygota</taxon>
        <taxon>Neoptera</taxon>
        <taxon>Endopterygota</taxon>
        <taxon>Coleoptera</taxon>
        <taxon>Polyphaga</taxon>
        <taxon>Cucujiformia</taxon>
        <taxon>Coccinelloidea</taxon>
        <taxon>Coccinellidae</taxon>
        <taxon>Scymninae</taxon>
        <taxon>Scymnini</taxon>
        <taxon>Cryptolaemus</taxon>
    </lineage>
</organism>
<evidence type="ECO:0000313" key="3">
    <source>
        <dbReference type="Proteomes" id="UP001516400"/>
    </source>
</evidence>
<gene>
    <name evidence="2" type="ORF">HHI36_008504</name>
</gene>
<protein>
    <recommendedName>
        <fullName evidence="1">FP protein C-terminal domain-containing protein</fullName>
    </recommendedName>
</protein>
<accession>A0ABD2MTG4</accession>
<dbReference type="AlphaFoldDB" id="A0ABD2MTG4"/>
<reference evidence="2 3" key="1">
    <citation type="journal article" date="2021" name="BMC Biol.">
        <title>Horizontally acquired antibacterial genes associated with adaptive radiation of ladybird beetles.</title>
        <authorList>
            <person name="Li H.S."/>
            <person name="Tang X.F."/>
            <person name="Huang Y.H."/>
            <person name="Xu Z.Y."/>
            <person name="Chen M.L."/>
            <person name="Du X.Y."/>
            <person name="Qiu B.Y."/>
            <person name="Chen P.T."/>
            <person name="Zhang W."/>
            <person name="Slipinski A."/>
            <person name="Escalona H.E."/>
            <person name="Waterhouse R.M."/>
            <person name="Zwick A."/>
            <person name="Pang H."/>
        </authorList>
    </citation>
    <scope>NUCLEOTIDE SEQUENCE [LARGE SCALE GENOMIC DNA]</scope>
    <source>
        <strain evidence="2">SYSU2018</strain>
    </source>
</reference>
<proteinExistence type="predicted"/>
<dbReference type="Pfam" id="PF25298">
    <property type="entry name" value="Baculo_FP_2nd"/>
    <property type="match status" value="1"/>
</dbReference>
<feature type="domain" description="FP protein C-terminal" evidence="1">
    <location>
        <begin position="54"/>
        <end position="94"/>
    </location>
</feature>
<evidence type="ECO:0000313" key="2">
    <source>
        <dbReference type="EMBL" id="KAL3269434.1"/>
    </source>
</evidence>
<dbReference type="InterPro" id="IPR057251">
    <property type="entry name" value="FP_C"/>
</dbReference>
<name>A0ABD2MTG4_9CUCU</name>
<keyword evidence="3" id="KW-1185">Reference proteome</keyword>
<sequence>EQEKTKEMAYLFYLFLYRNTRNLILKKCKEAGVLKMENCGYSRKNIVYFNEDLTRARQELFTQARKIKMERGYKFAWVKNGQIYIRKTEDGQAFLEKLDHLFN</sequence>
<dbReference type="EMBL" id="JABFTP020000021">
    <property type="protein sequence ID" value="KAL3269434.1"/>
    <property type="molecule type" value="Genomic_DNA"/>
</dbReference>
<evidence type="ECO:0000259" key="1">
    <source>
        <dbReference type="Pfam" id="PF25298"/>
    </source>
</evidence>
<dbReference type="Proteomes" id="UP001516400">
    <property type="component" value="Unassembled WGS sequence"/>
</dbReference>